<name>A0A5S9MBN9_BACIA</name>
<proteinExistence type="predicted"/>
<accession>A0A5S9MBN9</accession>
<dbReference type="GO" id="GO:0003887">
    <property type="term" value="F:DNA-directed DNA polymerase activity"/>
    <property type="evidence" value="ECO:0007669"/>
    <property type="project" value="InterPro"/>
</dbReference>
<evidence type="ECO:0000256" key="1">
    <source>
        <dbReference type="ARBA" id="ARBA00022722"/>
    </source>
</evidence>
<dbReference type="EMBL" id="AP021906">
    <property type="protein sequence ID" value="BBP90275.1"/>
    <property type="molecule type" value="Genomic_DNA"/>
</dbReference>
<dbReference type="FunFam" id="3.30.420.10:FF:000045">
    <property type="entry name" value="3'-5' exonuclease DinG"/>
    <property type="match status" value="1"/>
</dbReference>
<evidence type="ECO:0000313" key="6">
    <source>
        <dbReference type="Proteomes" id="UP000464658"/>
    </source>
</evidence>
<feature type="domain" description="Exonuclease" evidence="4">
    <location>
        <begin position="1"/>
        <end position="144"/>
    </location>
</feature>
<dbReference type="AlphaFoldDB" id="A0A5S9MBN9"/>
<sequence>MVIENGQIVERYSKYVNPGKAIPGFIEQLTGIQQHMVDDAVFFFEDIAQEVYDLIQGAYFVAHNVHFDLNFLNDELKACGKNELDVLAIDTVEISRILYPELEGYKLTELSEELMLPHDHPHRADSDAEVTAMLFLTLLHQLKHTPKNVLKQLRRLSSYLLSDIGLLIKQLETSHDSWEDSLVEVGSFAVKNVTNPISRATHSVSEDDEQLFEEIKKKLPQTVEGYEVREGQLTMMNKK</sequence>
<dbReference type="Gene3D" id="3.30.420.10">
    <property type="entry name" value="Ribonuclease H-like superfamily/Ribonuclease H"/>
    <property type="match status" value="1"/>
</dbReference>
<dbReference type="SMART" id="SM00479">
    <property type="entry name" value="EXOIII"/>
    <property type="match status" value="1"/>
</dbReference>
<dbReference type="PANTHER" id="PTHR30231:SF41">
    <property type="entry name" value="DNA POLYMERASE III SUBUNIT EPSILON"/>
    <property type="match status" value="1"/>
</dbReference>
<dbReference type="InterPro" id="IPR013520">
    <property type="entry name" value="Ribonucl_H"/>
</dbReference>
<dbReference type="Pfam" id="PF00929">
    <property type="entry name" value="RNase_T"/>
    <property type="match status" value="1"/>
</dbReference>
<reference evidence="5 6" key="1">
    <citation type="submission" date="2019-12" db="EMBL/GenBank/DDBJ databases">
        <title>Full genome sequence of a Bacillus safensis strain isolated from commercially available natto in Indonesia.</title>
        <authorList>
            <person name="Yoshida M."/>
            <person name="Uomi M."/>
            <person name="Waturangi D."/>
            <person name="Ekaputri J.J."/>
            <person name="Setiamarga D.H.E."/>
        </authorList>
    </citation>
    <scope>NUCLEOTIDE SEQUENCE [LARGE SCALE GENOMIC DNA]</scope>
    <source>
        <strain evidence="5 6">IDN1</strain>
    </source>
</reference>
<dbReference type="InterPro" id="IPR006054">
    <property type="entry name" value="DnaQ"/>
</dbReference>
<keyword evidence="1" id="KW-0540">Nuclease</keyword>
<keyword evidence="3" id="KW-0269">Exonuclease</keyword>
<evidence type="ECO:0000313" key="5">
    <source>
        <dbReference type="EMBL" id="BBP90275.1"/>
    </source>
</evidence>
<protein>
    <recommendedName>
        <fullName evidence="4">Exonuclease domain-containing protein</fullName>
    </recommendedName>
</protein>
<evidence type="ECO:0000259" key="4">
    <source>
        <dbReference type="SMART" id="SM00479"/>
    </source>
</evidence>
<evidence type="ECO:0000256" key="3">
    <source>
        <dbReference type="ARBA" id="ARBA00022839"/>
    </source>
</evidence>
<dbReference type="NCBIfam" id="TIGR00573">
    <property type="entry name" value="dnaq"/>
    <property type="match status" value="1"/>
</dbReference>
<dbReference type="CDD" id="cd06127">
    <property type="entry name" value="DEDDh"/>
    <property type="match status" value="1"/>
</dbReference>
<dbReference type="PANTHER" id="PTHR30231">
    <property type="entry name" value="DNA POLYMERASE III SUBUNIT EPSILON"/>
    <property type="match status" value="1"/>
</dbReference>
<dbReference type="InterPro" id="IPR012337">
    <property type="entry name" value="RNaseH-like_sf"/>
</dbReference>
<dbReference type="InterPro" id="IPR036397">
    <property type="entry name" value="RNaseH_sf"/>
</dbReference>
<dbReference type="Proteomes" id="UP000464658">
    <property type="component" value="Chromosome"/>
</dbReference>
<organism evidence="5 6">
    <name type="scientific">Bacillus safensis</name>
    <dbReference type="NCBI Taxonomy" id="561879"/>
    <lineage>
        <taxon>Bacteria</taxon>
        <taxon>Bacillati</taxon>
        <taxon>Bacillota</taxon>
        <taxon>Bacilli</taxon>
        <taxon>Bacillales</taxon>
        <taxon>Bacillaceae</taxon>
        <taxon>Bacillus</taxon>
    </lineage>
</organism>
<gene>
    <name evidence="5" type="ORF">BsIDN1_38930</name>
</gene>
<dbReference type="GO" id="GO:0008408">
    <property type="term" value="F:3'-5' exonuclease activity"/>
    <property type="evidence" value="ECO:0007669"/>
    <property type="project" value="TreeGrafter"/>
</dbReference>
<evidence type="ECO:0000256" key="2">
    <source>
        <dbReference type="ARBA" id="ARBA00022801"/>
    </source>
</evidence>
<dbReference type="GO" id="GO:0005829">
    <property type="term" value="C:cytosol"/>
    <property type="evidence" value="ECO:0007669"/>
    <property type="project" value="TreeGrafter"/>
</dbReference>
<dbReference type="GO" id="GO:0003677">
    <property type="term" value="F:DNA binding"/>
    <property type="evidence" value="ECO:0007669"/>
    <property type="project" value="InterPro"/>
</dbReference>
<keyword evidence="2" id="KW-0378">Hydrolase</keyword>
<dbReference type="GO" id="GO:0045004">
    <property type="term" value="P:DNA replication proofreading"/>
    <property type="evidence" value="ECO:0007669"/>
    <property type="project" value="TreeGrafter"/>
</dbReference>
<dbReference type="SUPFAM" id="SSF53098">
    <property type="entry name" value="Ribonuclease H-like"/>
    <property type="match status" value="1"/>
</dbReference>